<comment type="caution">
    <text evidence="8">The sequence shown here is derived from an EMBL/GenBank/DDBJ whole genome shotgun (WGS) entry which is preliminary data.</text>
</comment>
<dbReference type="GO" id="GO:0031119">
    <property type="term" value="P:tRNA pseudouridine synthesis"/>
    <property type="evidence" value="ECO:0007669"/>
    <property type="project" value="TreeGrafter"/>
</dbReference>
<keyword evidence="3 6" id="KW-0413">Isomerase</keyword>
<comment type="similarity">
    <text evidence="1 6">Belongs to the tRNA pseudouridine synthase TruA family.</text>
</comment>
<dbReference type="SUPFAM" id="SSF55120">
    <property type="entry name" value="Pseudouridine synthase"/>
    <property type="match status" value="1"/>
</dbReference>
<dbReference type="GO" id="GO:0003723">
    <property type="term" value="F:RNA binding"/>
    <property type="evidence" value="ECO:0007669"/>
    <property type="project" value="InterPro"/>
</dbReference>
<evidence type="ECO:0000256" key="2">
    <source>
        <dbReference type="ARBA" id="ARBA00022694"/>
    </source>
</evidence>
<dbReference type="PANTHER" id="PTHR11142">
    <property type="entry name" value="PSEUDOURIDYLATE SYNTHASE"/>
    <property type="match status" value="1"/>
</dbReference>
<dbReference type="Pfam" id="PF01416">
    <property type="entry name" value="PseudoU_synth_1"/>
    <property type="match status" value="1"/>
</dbReference>
<reference evidence="8" key="2">
    <citation type="submission" date="2023-03" db="EMBL/GenBank/DDBJ databases">
        <authorList>
            <person name="Inwood S.N."/>
            <person name="Skelly J.G."/>
            <person name="Guhlin J."/>
            <person name="Harrop T.W.R."/>
            <person name="Goldson S.G."/>
            <person name="Dearden P.K."/>
        </authorList>
    </citation>
    <scope>NUCLEOTIDE SEQUENCE</scope>
    <source>
        <strain evidence="8">Lincoln</strain>
        <tissue evidence="8">Whole body</tissue>
    </source>
</reference>
<gene>
    <name evidence="8" type="ORF">PV327_005777</name>
</gene>
<feature type="binding site" evidence="5">
    <location>
        <position position="127"/>
    </location>
    <ligand>
        <name>substrate</name>
    </ligand>
</feature>
<organism evidence="8 9">
    <name type="scientific">Microctonus hyperodae</name>
    <name type="common">Parasitoid wasp</name>
    <dbReference type="NCBI Taxonomy" id="165561"/>
    <lineage>
        <taxon>Eukaryota</taxon>
        <taxon>Metazoa</taxon>
        <taxon>Ecdysozoa</taxon>
        <taxon>Arthropoda</taxon>
        <taxon>Hexapoda</taxon>
        <taxon>Insecta</taxon>
        <taxon>Pterygota</taxon>
        <taxon>Neoptera</taxon>
        <taxon>Endopterygota</taxon>
        <taxon>Hymenoptera</taxon>
        <taxon>Apocrita</taxon>
        <taxon>Ichneumonoidea</taxon>
        <taxon>Braconidae</taxon>
        <taxon>Euphorinae</taxon>
        <taxon>Microctonus</taxon>
    </lineage>
</organism>
<evidence type="ECO:0000259" key="7">
    <source>
        <dbReference type="Pfam" id="PF01416"/>
    </source>
</evidence>
<name>A0AA39L072_MICHY</name>
<dbReference type="InterPro" id="IPR020094">
    <property type="entry name" value="TruA/RsuA/RluB/E/F_N"/>
</dbReference>
<evidence type="ECO:0000313" key="9">
    <source>
        <dbReference type="Proteomes" id="UP001168972"/>
    </source>
</evidence>
<accession>A0AA39L072</accession>
<dbReference type="GO" id="GO:0160147">
    <property type="term" value="F:tRNA pseudouridine(38-40) synthase activity"/>
    <property type="evidence" value="ECO:0007669"/>
    <property type="project" value="UniProtKB-EC"/>
</dbReference>
<evidence type="ECO:0000313" key="8">
    <source>
        <dbReference type="EMBL" id="KAK0180101.1"/>
    </source>
</evidence>
<dbReference type="InterPro" id="IPR020095">
    <property type="entry name" value="PsdUridine_synth_TruA_C"/>
</dbReference>
<dbReference type="InterPro" id="IPR001406">
    <property type="entry name" value="PsdUridine_synth_TruA"/>
</dbReference>
<dbReference type="Gene3D" id="3.30.70.660">
    <property type="entry name" value="Pseudouridine synthase I, catalytic domain, C-terminal subdomain"/>
    <property type="match status" value="1"/>
</dbReference>
<dbReference type="Proteomes" id="UP001168972">
    <property type="component" value="Unassembled WGS sequence"/>
</dbReference>
<reference evidence="8" key="1">
    <citation type="journal article" date="2023" name="bioRxiv">
        <title>Scaffold-level genome assemblies of two parasitoid biocontrol wasps reveal the parthenogenesis mechanism and an associated novel virus.</title>
        <authorList>
            <person name="Inwood S."/>
            <person name="Skelly J."/>
            <person name="Guhlin J."/>
            <person name="Harrop T."/>
            <person name="Goldson S."/>
            <person name="Dearden P."/>
        </authorList>
    </citation>
    <scope>NUCLEOTIDE SEQUENCE</scope>
    <source>
        <strain evidence="8">Lincoln</strain>
        <tissue evidence="8">Whole body</tissue>
    </source>
</reference>
<evidence type="ECO:0000256" key="4">
    <source>
        <dbReference type="PIRSR" id="PIRSR001430-1"/>
    </source>
</evidence>
<dbReference type="Gene3D" id="3.30.70.580">
    <property type="entry name" value="Pseudouridine synthase I, catalytic domain, N-terminal subdomain"/>
    <property type="match status" value="1"/>
</dbReference>
<sequence length="303" mass="35140">MVRYLIFMSYIGTRYRGAAKQINNHNLMDFDSIQGALEIALRTAFFPVSKIRPMVELSSRTDAGVHAFCNTAQVELEHPQGLIYDVKYITGKLNLWFARCGHEIRIISIRPITHEFNVRWSAKSRTYLYRFAIAKDYEEHQMPIAEVGRSWRVRSASSIDVEAIKEATKLFMGKKNFSSFSPKNRTNRNINYVKELMELTVKPAVPLTLDDPRSEMFDFWQITVRSRSFVYNQVRRMVGALIGLGSGKIIEKDITTMLQVPSYLNWDDRISIAPPFGLYLKTVEYDEEELARCTIEQEQKKIE</sequence>
<dbReference type="InterPro" id="IPR020103">
    <property type="entry name" value="PsdUridine_synth_cat_dom_sf"/>
</dbReference>
<comment type="catalytic activity">
    <reaction evidence="6">
        <text>uridine(38/39/40) in tRNA = pseudouridine(38/39/40) in tRNA</text>
        <dbReference type="Rhea" id="RHEA:22376"/>
        <dbReference type="Rhea" id="RHEA-COMP:10085"/>
        <dbReference type="Rhea" id="RHEA-COMP:10087"/>
        <dbReference type="ChEBI" id="CHEBI:65314"/>
        <dbReference type="ChEBI" id="CHEBI:65315"/>
        <dbReference type="EC" id="5.4.99.12"/>
    </reaction>
</comment>
<dbReference type="PANTHER" id="PTHR11142:SF0">
    <property type="entry name" value="TRNA PSEUDOURIDINE SYNTHASE-LIKE 1"/>
    <property type="match status" value="1"/>
</dbReference>
<feature type="active site" description="Nucleophile" evidence="4">
    <location>
        <position position="62"/>
    </location>
</feature>
<feature type="domain" description="Pseudouridine synthase I TruA alpha/beta" evidence="7">
    <location>
        <begin position="167"/>
        <end position="286"/>
    </location>
</feature>
<dbReference type="EMBL" id="JAQQBR010000003">
    <property type="protein sequence ID" value="KAK0180101.1"/>
    <property type="molecule type" value="Genomic_DNA"/>
</dbReference>
<evidence type="ECO:0000256" key="1">
    <source>
        <dbReference type="ARBA" id="ARBA00009375"/>
    </source>
</evidence>
<dbReference type="PIRSF" id="PIRSF001430">
    <property type="entry name" value="tRNA_psdUrid_synth"/>
    <property type="match status" value="1"/>
</dbReference>
<evidence type="ECO:0000256" key="6">
    <source>
        <dbReference type="RuleBase" id="RU003792"/>
    </source>
</evidence>
<proteinExistence type="inferred from homology"/>
<keyword evidence="9" id="KW-1185">Reference proteome</keyword>
<dbReference type="InterPro" id="IPR020097">
    <property type="entry name" value="PsdUridine_synth_TruA_a/b_dom"/>
</dbReference>
<dbReference type="HAMAP" id="MF_00171">
    <property type="entry name" value="TruA"/>
    <property type="match status" value="1"/>
</dbReference>
<keyword evidence="2 6" id="KW-0819">tRNA processing</keyword>
<evidence type="ECO:0000256" key="5">
    <source>
        <dbReference type="PIRSR" id="PIRSR001430-2"/>
    </source>
</evidence>
<dbReference type="EC" id="5.4.99.12" evidence="6"/>
<evidence type="ECO:0000256" key="3">
    <source>
        <dbReference type="ARBA" id="ARBA00023235"/>
    </source>
</evidence>
<dbReference type="AlphaFoldDB" id="A0AA39L072"/>
<protein>
    <recommendedName>
        <fullName evidence="6">tRNA pseudouridine synthase</fullName>
        <ecNumber evidence="6">5.4.99.12</ecNumber>
    </recommendedName>
</protein>